<dbReference type="SUPFAM" id="SSF52540">
    <property type="entry name" value="P-loop containing nucleoside triphosphate hydrolases"/>
    <property type="match status" value="1"/>
</dbReference>
<keyword evidence="2" id="KW-1185">Reference proteome</keyword>
<keyword evidence="1" id="KW-0808">Transferase</keyword>
<accession>A0A1H9MAQ5</accession>
<dbReference type="GO" id="GO:0016301">
    <property type="term" value="F:kinase activity"/>
    <property type="evidence" value="ECO:0007669"/>
    <property type="project" value="UniProtKB-KW"/>
</dbReference>
<keyword evidence="1" id="KW-0418">Kinase</keyword>
<dbReference type="InterPro" id="IPR027417">
    <property type="entry name" value="P-loop_NTPase"/>
</dbReference>
<evidence type="ECO:0000313" key="2">
    <source>
        <dbReference type="Proteomes" id="UP000242515"/>
    </source>
</evidence>
<protein>
    <submittedName>
        <fullName evidence="1">Thymidylate kinase</fullName>
    </submittedName>
</protein>
<dbReference type="AlphaFoldDB" id="A0A1H9MAQ5"/>
<evidence type="ECO:0000313" key="1">
    <source>
        <dbReference type="EMBL" id="SER20830.1"/>
    </source>
</evidence>
<organism evidence="1 2">
    <name type="scientific">Rosenbergiella nectarea</name>
    <dbReference type="NCBI Taxonomy" id="988801"/>
    <lineage>
        <taxon>Bacteria</taxon>
        <taxon>Pseudomonadati</taxon>
        <taxon>Pseudomonadota</taxon>
        <taxon>Gammaproteobacteria</taxon>
        <taxon>Enterobacterales</taxon>
        <taxon>Erwiniaceae</taxon>
        <taxon>Rosenbergiella</taxon>
    </lineage>
</organism>
<gene>
    <name evidence="1" type="ORF">SAMN05216522_11445</name>
</gene>
<reference evidence="2" key="1">
    <citation type="submission" date="2016-10" db="EMBL/GenBank/DDBJ databases">
        <authorList>
            <person name="Varghese N."/>
            <person name="Submissions S."/>
        </authorList>
    </citation>
    <scope>NUCLEOTIDE SEQUENCE [LARGE SCALE GENOMIC DNA]</scope>
    <source>
        <strain evidence="2">8N4</strain>
    </source>
</reference>
<sequence>MYTKSTPVIAVIGSDGSGKSTVCEHLVGTLSDYGTTSYVHLGKQAGNVGRAAANLPLIGRSVGNKIEKTRVKVNKTHHTTLSGLVVGIFLVRRVRRFRNMLKLRKQGHIILADRYPHLQVPGAYDSLTLPTTATKNPLINWIAKRELNAFTWMTQHRPDLVIKLNVSLDVACARKPDHHRDALKKKIDITPKLDFGGKKIINIDADQPLELVLAQIDHSVAEFMTELGFKKVIKGEIA</sequence>
<dbReference type="Gene3D" id="3.40.50.300">
    <property type="entry name" value="P-loop containing nucleotide triphosphate hydrolases"/>
    <property type="match status" value="1"/>
</dbReference>
<dbReference type="EMBL" id="FOGC01000014">
    <property type="protein sequence ID" value="SER20830.1"/>
    <property type="molecule type" value="Genomic_DNA"/>
</dbReference>
<proteinExistence type="predicted"/>
<dbReference type="STRING" id="988801.SAMN05216522_11445"/>
<dbReference type="OrthoDB" id="6494800at2"/>
<dbReference type="RefSeq" id="WP_092678055.1">
    <property type="nucleotide sequence ID" value="NZ_FOGC01000014.1"/>
</dbReference>
<name>A0A1H9MAQ5_9GAMM</name>
<dbReference type="Proteomes" id="UP000242515">
    <property type="component" value="Unassembled WGS sequence"/>
</dbReference>